<organism evidence="2 3">
    <name type="scientific">Marinobacterium aestuarii</name>
    <dbReference type="NCBI Taxonomy" id="1821621"/>
    <lineage>
        <taxon>Bacteria</taxon>
        <taxon>Pseudomonadati</taxon>
        <taxon>Pseudomonadota</taxon>
        <taxon>Gammaproteobacteria</taxon>
        <taxon>Oceanospirillales</taxon>
        <taxon>Oceanospirillaceae</taxon>
        <taxon>Marinobacterium</taxon>
    </lineage>
</organism>
<dbReference type="OrthoDB" id="9799921at2"/>
<dbReference type="SMART" id="SM00987">
    <property type="entry name" value="UreE_C"/>
    <property type="match status" value="1"/>
</dbReference>
<dbReference type="RefSeq" id="WP_067379316.1">
    <property type="nucleotide sequence ID" value="NZ_CP015839.1"/>
</dbReference>
<reference evidence="2 3" key="2">
    <citation type="journal article" date="2018" name="Int. J. Syst. Evol. Microbiol.">
        <title>Marinobacterium aestuarii sp. nov., a benzene-degrading marine bacterium isolated from estuary sediment.</title>
        <authorList>
            <person name="Bae S.S."/>
            <person name="Jung J."/>
            <person name="Chung D."/>
            <person name="Baek K."/>
        </authorList>
    </citation>
    <scope>NUCLEOTIDE SEQUENCE [LARGE SCALE GENOMIC DNA]</scope>
    <source>
        <strain evidence="2 3">ST58-10</strain>
    </source>
</reference>
<dbReference type="STRING" id="1821621.A8C75_05700"/>
<proteinExistence type="predicted"/>
<dbReference type="Proteomes" id="UP000078070">
    <property type="component" value="Chromosome"/>
</dbReference>
<dbReference type="SUPFAM" id="SSF52141">
    <property type="entry name" value="Uracil-DNA glycosylase-like"/>
    <property type="match status" value="1"/>
</dbReference>
<dbReference type="SMART" id="SM00986">
    <property type="entry name" value="UDG"/>
    <property type="match status" value="1"/>
</dbReference>
<evidence type="ECO:0000313" key="3">
    <source>
        <dbReference type="Proteomes" id="UP000078070"/>
    </source>
</evidence>
<accession>A0A1A9EWX3</accession>
<protein>
    <submittedName>
        <fullName evidence="2">DNA-deoxyinosine glycosylase</fullName>
    </submittedName>
</protein>
<dbReference type="InterPro" id="IPR026353">
    <property type="entry name" value="Hypoxan-DNA_Glyclase"/>
</dbReference>
<reference evidence="3" key="1">
    <citation type="submission" date="2016-05" db="EMBL/GenBank/DDBJ databases">
        <authorList>
            <person name="Baek K."/>
            <person name="Yang S.-J."/>
        </authorList>
    </citation>
    <scope>NUCLEOTIDE SEQUENCE [LARGE SCALE GENOMIC DNA]</scope>
    <source>
        <strain evidence="3">ST58-10</strain>
    </source>
</reference>
<keyword evidence="3" id="KW-1185">Reference proteome</keyword>
<dbReference type="AlphaFoldDB" id="A0A1A9EWX3"/>
<dbReference type="Pfam" id="PF03167">
    <property type="entry name" value="UDG"/>
    <property type="match status" value="1"/>
</dbReference>
<evidence type="ECO:0000313" key="2">
    <source>
        <dbReference type="EMBL" id="ANG62033.1"/>
    </source>
</evidence>
<sequence>MSRIQSFNAVSRPDARLLILGSVPGVASLVQQQYYAHPRNAFWPIMAELLGFDADLPYSTRLQRLQYHRIALWDVVHRCQRPGSLDQNIAKDSVEANDFATFFGQHSQLRGICFNGEAAETLFKRHVIRGGISMPSGIKLARLPSTSPANAGLRPAQKLEQWRRVINDLRATSDAR</sequence>
<dbReference type="InterPro" id="IPR005122">
    <property type="entry name" value="Uracil-DNA_glycosylase-like"/>
</dbReference>
<dbReference type="InterPro" id="IPR036895">
    <property type="entry name" value="Uracil-DNA_glycosylase-like_sf"/>
</dbReference>
<dbReference type="KEGG" id="mars:A8C75_05700"/>
<dbReference type="EMBL" id="CP015839">
    <property type="protein sequence ID" value="ANG62033.1"/>
    <property type="molecule type" value="Genomic_DNA"/>
</dbReference>
<gene>
    <name evidence="2" type="ORF">A8C75_05700</name>
</gene>
<dbReference type="Gene3D" id="3.40.470.10">
    <property type="entry name" value="Uracil-DNA glycosylase-like domain"/>
    <property type="match status" value="1"/>
</dbReference>
<feature type="domain" description="Uracil-DNA glycosylase-like" evidence="1">
    <location>
        <begin position="8"/>
        <end position="170"/>
    </location>
</feature>
<dbReference type="CDD" id="cd10032">
    <property type="entry name" value="UDG-F6_HDG"/>
    <property type="match status" value="1"/>
</dbReference>
<dbReference type="NCBIfam" id="TIGR04274">
    <property type="entry name" value="hypoxanDNAglyco"/>
    <property type="match status" value="1"/>
</dbReference>
<name>A0A1A9EWX3_9GAMM</name>
<evidence type="ECO:0000259" key="1">
    <source>
        <dbReference type="SMART" id="SM00986"/>
    </source>
</evidence>